<reference evidence="2 3" key="1">
    <citation type="submission" date="2018-03" db="EMBL/GenBank/DDBJ databases">
        <title>Genomic Encyclopedia of Type Strains, Phase III (KMG-III): the genomes of soil and plant-associated and newly described type strains.</title>
        <authorList>
            <person name="Whitman W."/>
        </authorList>
    </citation>
    <scope>NUCLEOTIDE SEQUENCE [LARGE SCALE GENOMIC DNA]</scope>
    <source>
        <strain evidence="2 3">CGMCC 4.7125</strain>
    </source>
</reference>
<dbReference type="Gene3D" id="1.20.120.450">
    <property type="entry name" value="dinb family like domain"/>
    <property type="match status" value="1"/>
</dbReference>
<feature type="domain" description="Mycothiol-dependent maleylpyruvate isomerase metal-binding" evidence="1">
    <location>
        <begin position="15"/>
        <end position="135"/>
    </location>
</feature>
<keyword evidence="3" id="KW-1185">Reference proteome</keyword>
<dbReference type="AlphaFoldDB" id="A0A2T0LZK4"/>
<dbReference type="InterPro" id="IPR024344">
    <property type="entry name" value="MDMPI_metal-binding"/>
</dbReference>
<dbReference type="PANTHER" id="PTHR40758">
    <property type="entry name" value="CONSERVED PROTEIN"/>
    <property type="match status" value="1"/>
</dbReference>
<sequence length="256" mass="28196">MMRGQALIDHGRLFEALEAEVELLAGVVHDAALPVPVRMCPGWTVGEVLRHVGSVYRLVVAWLRGGQRPREWQREPRAGESVEHFFRSGFAELAGVLAAHDPGDPAPTWWPADRTYGFWYRRMAHETVVHRVDVQDAAGLTPTVVADDIAIDGIDEALALWFGHRLPLIGLTGTRDGQVAVRSGGHTWIARAGPTETVAWRCSEAEAERAGVTVTGRPHDVYLWLWGRNVPGSVTYDGADEDAAGQLWALMRLATR</sequence>
<dbReference type="PANTHER" id="PTHR40758:SF1">
    <property type="entry name" value="CONSERVED PROTEIN"/>
    <property type="match status" value="1"/>
</dbReference>
<dbReference type="InterPro" id="IPR034660">
    <property type="entry name" value="DinB/YfiT-like"/>
</dbReference>
<comment type="caution">
    <text evidence="2">The sequence shown here is derived from an EMBL/GenBank/DDBJ whole genome shotgun (WGS) entry which is preliminary data.</text>
</comment>
<dbReference type="Proteomes" id="UP000238362">
    <property type="component" value="Unassembled WGS sequence"/>
</dbReference>
<name>A0A2T0LZK4_9PSEU</name>
<gene>
    <name evidence="2" type="ORF">B0I33_103588</name>
</gene>
<organism evidence="2 3">
    <name type="scientific">Prauserella shujinwangii</name>
    <dbReference type="NCBI Taxonomy" id="1453103"/>
    <lineage>
        <taxon>Bacteria</taxon>
        <taxon>Bacillati</taxon>
        <taxon>Actinomycetota</taxon>
        <taxon>Actinomycetes</taxon>
        <taxon>Pseudonocardiales</taxon>
        <taxon>Pseudonocardiaceae</taxon>
        <taxon>Prauserella</taxon>
    </lineage>
</organism>
<dbReference type="GO" id="GO:0005886">
    <property type="term" value="C:plasma membrane"/>
    <property type="evidence" value="ECO:0007669"/>
    <property type="project" value="TreeGrafter"/>
</dbReference>
<evidence type="ECO:0000259" key="1">
    <source>
        <dbReference type="Pfam" id="PF11716"/>
    </source>
</evidence>
<dbReference type="Pfam" id="PF11716">
    <property type="entry name" value="MDMPI_N"/>
    <property type="match status" value="1"/>
</dbReference>
<evidence type="ECO:0000313" key="3">
    <source>
        <dbReference type="Proteomes" id="UP000238362"/>
    </source>
</evidence>
<dbReference type="NCBIfam" id="TIGR03083">
    <property type="entry name" value="maleylpyruvate isomerase family mycothiol-dependent enzyme"/>
    <property type="match status" value="1"/>
</dbReference>
<dbReference type="SUPFAM" id="SSF109854">
    <property type="entry name" value="DinB/YfiT-like putative metalloenzymes"/>
    <property type="match status" value="1"/>
</dbReference>
<accession>A0A2T0LZK4</accession>
<proteinExistence type="predicted"/>
<dbReference type="EMBL" id="PVNH01000003">
    <property type="protein sequence ID" value="PRX49551.1"/>
    <property type="molecule type" value="Genomic_DNA"/>
</dbReference>
<dbReference type="InterPro" id="IPR017517">
    <property type="entry name" value="Maleyloyr_isom"/>
</dbReference>
<evidence type="ECO:0000313" key="2">
    <source>
        <dbReference type="EMBL" id="PRX49551.1"/>
    </source>
</evidence>
<dbReference type="GO" id="GO:0046872">
    <property type="term" value="F:metal ion binding"/>
    <property type="evidence" value="ECO:0007669"/>
    <property type="project" value="InterPro"/>
</dbReference>
<protein>
    <submittedName>
        <fullName evidence="2">Uncharacterized protein (TIGR03083 family)</fullName>
    </submittedName>
</protein>